<keyword evidence="8" id="KW-0819">tRNA processing</keyword>
<name>A0A533Q9W1_9BACT</name>
<proteinExistence type="inferred from homology"/>
<comment type="caution">
    <text evidence="18">The sequence shown here is derived from an EMBL/GenBank/DDBJ whole genome shotgun (WGS) entry which is preliminary data.</text>
</comment>
<dbReference type="EMBL" id="SULG01000046">
    <property type="protein sequence ID" value="TLD41486.1"/>
    <property type="molecule type" value="Genomic_DNA"/>
</dbReference>
<keyword evidence="10" id="KW-0408">Iron</keyword>
<dbReference type="PROSITE" id="PS01278">
    <property type="entry name" value="MTTASE_RADICAL"/>
    <property type="match status" value="1"/>
</dbReference>
<sequence length="482" mass="54363">MKTCAFITLGCKVNQYETQAIRESLIARGFVETDPEHAADLYVINTCTVTSMSDEKSRQYIKKVRRKNPGATIVVTGCYAEADAEAIKRMEGVDYVITKSEEARLAEIISKDTVRRFPNRETAMPFRGFYNNKNTSSLTRPSFRSGEPDGIAIFPSLHGSGNGNEEELATKPAEDSIYNLKISHFEGHTKGFLKIEDGCDMYCSYCIIPYVRGGIKSRRPQDIKEEAERLIGNGYKEIVLTGIHLGAYGRESRENYRLLDVISMLCNLSGLERLRLSSLEVNEISHSLIDLFACSKKLCPHFHIPLQSGDDFILKRMNRRYTASHYLETLGQIRSKIDLPSFTTDVMVGFPGEKDAHFESTINLCKQAGFSRIHIFPFSERKGTPAAKMPDHCHPEIIKHRKVLLEDTANALAFAYKKKFLTLDRPAEVLVEVERDPKTKKLCGYSERYIKVFFDGPDTIKNTVAPVQIEDITPSFAIGTLL</sequence>
<dbReference type="InterPro" id="IPR013848">
    <property type="entry name" value="Methylthiotransferase_N"/>
</dbReference>
<keyword evidence="4" id="KW-0004">4Fe-4S</keyword>
<evidence type="ECO:0000256" key="14">
    <source>
        <dbReference type="ARBA" id="ARBA00061574"/>
    </source>
</evidence>
<organism evidence="18 19">
    <name type="scientific">Candidatus Jettenia ecosi</name>
    <dbReference type="NCBI Taxonomy" id="2494326"/>
    <lineage>
        <taxon>Bacteria</taxon>
        <taxon>Pseudomonadati</taxon>
        <taxon>Planctomycetota</taxon>
        <taxon>Candidatus Brocadiia</taxon>
        <taxon>Candidatus Brocadiales</taxon>
        <taxon>Candidatus Brocadiaceae</taxon>
        <taxon>Candidatus Jettenia</taxon>
    </lineage>
</organism>
<evidence type="ECO:0000256" key="4">
    <source>
        <dbReference type="ARBA" id="ARBA00022485"/>
    </source>
</evidence>
<dbReference type="SFLD" id="SFLDS00029">
    <property type="entry name" value="Radical_SAM"/>
    <property type="match status" value="1"/>
</dbReference>
<evidence type="ECO:0000256" key="12">
    <source>
        <dbReference type="ARBA" id="ARBA00031213"/>
    </source>
</evidence>
<evidence type="ECO:0000256" key="3">
    <source>
        <dbReference type="ARBA" id="ARBA00013273"/>
    </source>
</evidence>
<reference evidence="18 19" key="1">
    <citation type="submission" date="2019-04" db="EMBL/GenBank/DDBJ databases">
        <title>Genome of a novel bacterium Candidatus Jettenia ecosi reconstructed from metagenome of an anammox bioreactor.</title>
        <authorList>
            <person name="Mardanov A.V."/>
            <person name="Beletsky A.V."/>
            <person name="Ravin N.V."/>
            <person name="Botchkova E.A."/>
            <person name="Litti Y.V."/>
            <person name="Nozhevnikova A.N."/>
        </authorList>
    </citation>
    <scope>NUCLEOTIDE SEQUENCE [LARGE SCALE GENOMIC DNA]</scope>
    <source>
        <strain evidence="18">J2</strain>
    </source>
</reference>
<comment type="similarity">
    <text evidence="14">Belongs to the methylthiotransferase family. MtaB subfamily.</text>
</comment>
<feature type="domain" description="MTTase N-terminal" evidence="16">
    <location>
        <begin position="2"/>
        <end position="114"/>
    </location>
</feature>
<dbReference type="SFLD" id="SFLDG01061">
    <property type="entry name" value="methylthiotransferase"/>
    <property type="match status" value="1"/>
</dbReference>
<evidence type="ECO:0000256" key="15">
    <source>
        <dbReference type="ARBA" id="ARBA00069898"/>
    </source>
</evidence>
<dbReference type="InterPro" id="IPR038135">
    <property type="entry name" value="Methylthiotransferase_N_sf"/>
</dbReference>
<keyword evidence="6 18" id="KW-0808">Transferase</keyword>
<dbReference type="FunFam" id="3.40.50.12160:FF:000004">
    <property type="entry name" value="Threonylcarbamoyladenosine tRNA methylthiotransferase MtaB"/>
    <property type="match status" value="1"/>
</dbReference>
<dbReference type="InterPro" id="IPR006467">
    <property type="entry name" value="MiaB-like_bact"/>
</dbReference>
<evidence type="ECO:0000259" key="16">
    <source>
        <dbReference type="PROSITE" id="PS51449"/>
    </source>
</evidence>
<dbReference type="Proteomes" id="UP000319783">
    <property type="component" value="Unassembled WGS sequence"/>
</dbReference>
<comment type="cofactor">
    <cofactor evidence="1">
        <name>[4Fe-4S] cluster</name>
        <dbReference type="ChEBI" id="CHEBI:49883"/>
    </cofactor>
</comment>
<dbReference type="PANTHER" id="PTHR11918">
    <property type="entry name" value="RADICAL SAM PROTEINS"/>
    <property type="match status" value="1"/>
</dbReference>
<evidence type="ECO:0000313" key="19">
    <source>
        <dbReference type="Proteomes" id="UP000319783"/>
    </source>
</evidence>
<dbReference type="NCBIfam" id="TIGR00089">
    <property type="entry name" value="MiaB/RimO family radical SAM methylthiotransferase"/>
    <property type="match status" value="1"/>
</dbReference>
<dbReference type="AlphaFoldDB" id="A0A533Q9W1"/>
<dbReference type="Gene3D" id="3.40.50.12160">
    <property type="entry name" value="Methylthiotransferase, N-terminal domain"/>
    <property type="match status" value="1"/>
</dbReference>
<keyword evidence="5" id="KW-0963">Cytoplasm</keyword>
<dbReference type="GO" id="GO:0051539">
    <property type="term" value="F:4 iron, 4 sulfur cluster binding"/>
    <property type="evidence" value="ECO:0007669"/>
    <property type="project" value="UniProtKB-KW"/>
</dbReference>
<dbReference type="InterPro" id="IPR006638">
    <property type="entry name" value="Elp3/MiaA/NifB-like_rSAM"/>
</dbReference>
<dbReference type="Pfam" id="PF04055">
    <property type="entry name" value="Radical_SAM"/>
    <property type="match status" value="1"/>
</dbReference>
<protein>
    <recommendedName>
        <fullName evidence="15">Threonylcarbamoyladenosine tRNA methylthiotransferase MtaB</fullName>
        <ecNumber evidence="3">2.8.4.5</ecNumber>
    </recommendedName>
    <alternativeName>
        <fullName evidence="12">tRNA-t(6)A37 methylthiotransferase</fullName>
    </alternativeName>
</protein>
<evidence type="ECO:0000256" key="2">
    <source>
        <dbReference type="ARBA" id="ARBA00002399"/>
    </source>
</evidence>
<evidence type="ECO:0000256" key="7">
    <source>
        <dbReference type="ARBA" id="ARBA00022691"/>
    </source>
</evidence>
<evidence type="ECO:0000256" key="5">
    <source>
        <dbReference type="ARBA" id="ARBA00022490"/>
    </source>
</evidence>
<evidence type="ECO:0000259" key="17">
    <source>
        <dbReference type="PROSITE" id="PS51918"/>
    </source>
</evidence>
<gene>
    <name evidence="18" type="ORF">JETT_2233</name>
</gene>
<dbReference type="Pfam" id="PF00919">
    <property type="entry name" value="UPF0004"/>
    <property type="match status" value="1"/>
</dbReference>
<feature type="domain" description="Radical SAM core" evidence="17">
    <location>
        <begin position="185"/>
        <end position="415"/>
    </location>
</feature>
<dbReference type="PANTHER" id="PTHR11918:SF45">
    <property type="entry name" value="THREONYLCARBAMOYLADENOSINE TRNA METHYLTHIOTRANSFERASE"/>
    <property type="match status" value="1"/>
</dbReference>
<evidence type="ECO:0000256" key="10">
    <source>
        <dbReference type="ARBA" id="ARBA00023004"/>
    </source>
</evidence>
<evidence type="ECO:0000256" key="8">
    <source>
        <dbReference type="ARBA" id="ARBA00022694"/>
    </source>
</evidence>
<dbReference type="SFLD" id="SFLDG01082">
    <property type="entry name" value="B12-binding_domain_containing"/>
    <property type="match status" value="1"/>
</dbReference>
<dbReference type="InterPro" id="IPR005839">
    <property type="entry name" value="Methylthiotransferase"/>
</dbReference>
<dbReference type="InterPro" id="IPR020612">
    <property type="entry name" value="Methylthiotransferase_CS"/>
</dbReference>
<dbReference type="FunFam" id="3.80.30.20:FF:000001">
    <property type="entry name" value="tRNA-2-methylthio-N(6)-dimethylallyladenosine synthase 2"/>
    <property type="match status" value="1"/>
</dbReference>
<evidence type="ECO:0000256" key="6">
    <source>
        <dbReference type="ARBA" id="ARBA00022679"/>
    </source>
</evidence>
<dbReference type="PROSITE" id="PS51918">
    <property type="entry name" value="RADICAL_SAM"/>
    <property type="match status" value="1"/>
</dbReference>
<keyword evidence="7" id="KW-0949">S-adenosyl-L-methionine</keyword>
<evidence type="ECO:0000256" key="9">
    <source>
        <dbReference type="ARBA" id="ARBA00022723"/>
    </source>
</evidence>
<dbReference type="EC" id="2.8.4.5" evidence="3"/>
<dbReference type="GO" id="GO:0046872">
    <property type="term" value="F:metal ion binding"/>
    <property type="evidence" value="ECO:0007669"/>
    <property type="project" value="UniProtKB-KW"/>
</dbReference>
<dbReference type="NCBIfam" id="TIGR01579">
    <property type="entry name" value="MiaB-like-C"/>
    <property type="match status" value="1"/>
</dbReference>
<dbReference type="GO" id="GO:0035598">
    <property type="term" value="F:tRNA (N(6)-L-threonylcarbamoyladenosine(37)-C(2))-methylthiotransferase activity"/>
    <property type="evidence" value="ECO:0007669"/>
    <property type="project" value="UniProtKB-EC"/>
</dbReference>
<comment type="catalytic activity">
    <reaction evidence="13">
        <text>N(6)-L-threonylcarbamoyladenosine(37) in tRNA + (sulfur carrier)-SH + AH2 + 2 S-adenosyl-L-methionine = 2-methylsulfanyl-N(6)-L-threonylcarbamoyladenosine(37) in tRNA + (sulfur carrier)-H + 5'-deoxyadenosine + L-methionine + A + S-adenosyl-L-homocysteine + 2 H(+)</text>
        <dbReference type="Rhea" id="RHEA:37075"/>
        <dbReference type="Rhea" id="RHEA-COMP:10163"/>
        <dbReference type="Rhea" id="RHEA-COMP:11092"/>
        <dbReference type="Rhea" id="RHEA-COMP:14737"/>
        <dbReference type="Rhea" id="RHEA-COMP:14739"/>
        <dbReference type="ChEBI" id="CHEBI:13193"/>
        <dbReference type="ChEBI" id="CHEBI:15378"/>
        <dbReference type="ChEBI" id="CHEBI:17319"/>
        <dbReference type="ChEBI" id="CHEBI:17499"/>
        <dbReference type="ChEBI" id="CHEBI:29917"/>
        <dbReference type="ChEBI" id="CHEBI:57844"/>
        <dbReference type="ChEBI" id="CHEBI:57856"/>
        <dbReference type="ChEBI" id="CHEBI:59789"/>
        <dbReference type="ChEBI" id="CHEBI:64428"/>
        <dbReference type="ChEBI" id="CHEBI:74418"/>
        <dbReference type="ChEBI" id="CHEBI:74420"/>
        <dbReference type="EC" id="2.8.4.5"/>
    </reaction>
</comment>
<evidence type="ECO:0000256" key="11">
    <source>
        <dbReference type="ARBA" id="ARBA00023014"/>
    </source>
</evidence>
<dbReference type="Gene3D" id="3.80.30.20">
    <property type="entry name" value="tm_1862 like domain"/>
    <property type="match status" value="1"/>
</dbReference>
<comment type="function">
    <text evidence="2">Catalyzes the methylthiolation of N6-threonylcarbamoyladenosine (t(6)A), leading to the formation of 2-methylthio-N6-threonylcarbamoyladenosine (ms(2)t(6)A) at position 37 in tRNAs that read codons beginning with adenine.</text>
</comment>
<evidence type="ECO:0000313" key="18">
    <source>
        <dbReference type="EMBL" id="TLD41486.1"/>
    </source>
</evidence>
<dbReference type="InterPro" id="IPR058240">
    <property type="entry name" value="rSAM_sf"/>
</dbReference>
<keyword evidence="9" id="KW-0479">Metal-binding</keyword>
<accession>A0A533Q9W1</accession>
<dbReference type="InterPro" id="IPR023404">
    <property type="entry name" value="rSAM_horseshoe"/>
</dbReference>
<evidence type="ECO:0000256" key="13">
    <source>
        <dbReference type="ARBA" id="ARBA00051661"/>
    </source>
</evidence>
<dbReference type="InterPro" id="IPR007197">
    <property type="entry name" value="rSAM"/>
</dbReference>
<keyword evidence="11" id="KW-0411">Iron-sulfur</keyword>
<evidence type="ECO:0000256" key="1">
    <source>
        <dbReference type="ARBA" id="ARBA00001966"/>
    </source>
</evidence>
<dbReference type="SMART" id="SM00729">
    <property type="entry name" value="Elp3"/>
    <property type="match status" value="1"/>
</dbReference>
<dbReference type="SUPFAM" id="SSF102114">
    <property type="entry name" value="Radical SAM enzymes"/>
    <property type="match status" value="1"/>
</dbReference>
<dbReference type="PROSITE" id="PS51449">
    <property type="entry name" value="MTTASE_N"/>
    <property type="match status" value="1"/>
</dbReference>